<proteinExistence type="predicted"/>
<feature type="domain" description="DUF3817" evidence="7">
    <location>
        <begin position="6"/>
        <end position="90"/>
    </location>
</feature>
<evidence type="ECO:0000256" key="6">
    <source>
        <dbReference type="SAM" id="Phobius"/>
    </source>
</evidence>
<keyword evidence="3 6" id="KW-0812">Transmembrane</keyword>
<dbReference type="InterPro" id="IPR023845">
    <property type="entry name" value="DUF3817_TM"/>
</dbReference>
<evidence type="ECO:0000313" key="8">
    <source>
        <dbReference type="EMBL" id="UOQ59731.1"/>
    </source>
</evidence>
<keyword evidence="5 6" id="KW-0472">Membrane</keyword>
<protein>
    <submittedName>
        <fullName evidence="8">DUF3817 domain-containing protein</fullName>
    </submittedName>
</protein>
<dbReference type="EMBL" id="CP095043">
    <property type="protein sequence ID" value="UOQ59731.1"/>
    <property type="molecule type" value="Genomic_DNA"/>
</dbReference>
<sequence>MTPRILFRTFAFAEIVTWAGLITAMILRGTGVTDAMVGPAGGVHGFVFLGYCVITVFVWVNQRWRPVTGLLGLASAIVPFATLPFELVVDRRGLLGSTWRLGRGGDTPRNLIERLQAWVLRHPILSVLMLVVGVSVAFTVLLWLGPPVPRD</sequence>
<accession>A0ABY4FU08</accession>
<name>A0ABY4FU08_9MICO</name>
<evidence type="ECO:0000256" key="5">
    <source>
        <dbReference type="ARBA" id="ARBA00023136"/>
    </source>
</evidence>
<evidence type="ECO:0000256" key="2">
    <source>
        <dbReference type="ARBA" id="ARBA00022475"/>
    </source>
</evidence>
<dbReference type="PANTHER" id="PTHR40077">
    <property type="entry name" value="MEMBRANE PROTEIN-RELATED"/>
    <property type="match status" value="1"/>
</dbReference>
<evidence type="ECO:0000256" key="4">
    <source>
        <dbReference type="ARBA" id="ARBA00022989"/>
    </source>
</evidence>
<evidence type="ECO:0000313" key="9">
    <source>
        <dbReference type="Proteomes" id="UP000831775"/>
    </source>
</evidence>
<dbReference type="Proteomes" id="UP000831775">
    <property type="component" value="Chromosome"/>
</dbReference>
<reference evidence="8 9" key="1">
    <citation type="submission" date="2022-04" db="EMBL/GenBank/DDBJ databases">
        <title>Leucobacter sp. isolated from rhizosphere of onion.</title>
        <authorList>
            <person name="Won M."/>
            <person name="Lee C.-M."/>
            <person name="Woen H.-Y."/>
            <person name="Kwon S.-W."/>
        </authorList>
    </citation>
    <scope>NUCLEOTIDE SEQUENCE [LARGE SCALE GENOMIC DNA]</scope>
    <source>
        <strain evidence="8 9">H25R-14</strain>
    </source>
</reference>
<evidence type="ECO:0000259" key="7">
    <source>
        <dbReference type="Pfam" id="PF12823"/>
    </source>
</evidence>
<feature type="transmembrane region" description="Helical" evidence="6">
    <location>
        <begin position="39"/>
        <end position="60"/>
    </location>
</feature>
<feature type="transmembrane region" description="Helical" evidence="6">
    <location>
        <begin position="67"/>
        <end position="85"/>
    </location>
</feature>
<evidence type="ECO:0000256" key="3">
    <source>
        <dbReference type="ARBA" id="ARBA00022692"/>
    </source>
</evidence>
<comment type="subcellular location">
    <subcellularLocation>
        <location evidence="1">Cell membrane</location>
        <topology evidence="1">Multi-pass membrane protein</topology>
    </subcellularLocation>
</comment>
<feature type="transmembrane region" description="Helical" evidence="6">
    <location>
        <begin position="5"/>
        <end position="27"/>
    </location>
</feature>
<keyword evidence="2" id="KW-1003">Cell membrane</keyword>
<keyword evidence="9" id="KW-1185">Reference proteome</keyword>
<dbReference type="RefSeq" id="WP_244684910.1">
    <property type="nucleotide sequence ID" value="NZ_CP095043.1"/>
</dbReference>
<gene>
    <name evidence="8" type="ORF">MUN76_11830</name>
</gene>
<keyword evidence="4 6" id="KW-1133">Transmembrane helix</keyword>
<dbReference type="PANTHER" id="PTHR40077:SF1">
    <property type="entry name" value="MEMBRANE PROTEIN"/>
    <property type="match status" value="1"/>
</dbReference>
<dbReference type="NCBIfam" id="TIGR03954">
    <property type="entry name" value="integ_memb_HG"/>
    <property type="match status" value="1"/>
</dbReference>
<feature type="transmembrane region" description="Helical" evidence="6">
    <location>
        <begin position="124"/>
        <end position="144"/>
    </location>
</feature>
<evidence type="ECO:0000256" key="1">
    <source>
        <dbReference type="ARBA" id="ARBA00004651"/>
    </source>
</evidence>
<organism evidence="8 9">
    <name type="scientific">Leucobacter rhizosphaerae</name>
    <dbReference type="NCBI Taxonomy" id="2932245"/>
    <lineage>
        <taxon>Bacteria</taxon>
        <taxon>Bacillati</taxon>
        <taxon>Actinomycetota</taxon>
        <taxon>Actinomycetes</taxon>
        <taxon>Micrococcales</taxon>
        <taxon>Microbacteriaceae</taxon>
        <taxon>Leucobacter</taxon>
    </lineage>
</organism>
<dbReference type="Pfam" id="PF12823">
    <property type="entry name" value="DUF3817"/>
    <property type="match status" value="1"/>
</dbReference>